<dbReference type="InterPro" id="IPR001753">
    <property type="entry name" value="Enoyl-CoA_hydra/iso"/>
</dbReference>
<dbReference type="GO" id="GO:0006635">
    <property type="term" value="P:fatty acid beta-oxidation"/>
    <property type="evidence" value="ECO:0007669"/>
    <property type="project" value="TreeGrafter"/>
</dbReference>
<dbReference type="CDD" id="cd06558">
    <property type="entry name" value="crotonase-like"/>
    <property type="match status" value="1"/>
</dbReference>
<dbReference type="Proteomes" id="UP000539111">
    <property type="component" value="Unassembled WGS sequence"/>
</dbReference>
<dbReference type="RefSeq" id="WP_179426932.1">
    <property type="nucleotide sequence ID" value="NZ_JACBZP010000001.1"/>
</dbReference>
<accession>A0A7Z0D1X4</accession>
<keyword evidence="2" id="KW-1185">Reference proteome</keyword>
<protein>
    <submittedName>
        <fullName evidence="1">Enoyl-CoA hydratase/carnithine racemase</fullName>
    </submittedName>
</protein>
<gene>
    <name evidence="1" type="ORF">BJY26_001458</name>
</gene>
<dbReference type="PANTHER" id="PTHR11941">
    <property type="entry name" value="ENOYL-COA HYDRATASE-RELATED"/>
    <property type="match status" value="1"/>
</dbReference>
<reference evidence="1 2" key="1">
    <citation type="submission" date="2020-07" db="EMBL/GenBank/DDBJ databases">
        <title>Sequencing the genomes of 1000 actinobacteria strains.</title>
        <authorList>
            <person name="Klenk H.-P."/>
        </authorList>
    </citation>
    <scope>NUCLEOTIDE SEQUENCE [LARGE SCALE GENOMIC DNA]</scope>
    <source>
        <strain evidence="1 2">DSM 26341</strain>
    </source>
</reference>
<dbReference type="Gene3D" id="3.90.226.10">
    <property type="entry name" value="2-enoyl-CoA Hydratase, Chain A, domain 1"/>
    <property type="match status" value="1"/>
</dbReference>
<organism evidence="1 2">
    <name type="scientific">Spelaeicoccus albus</name>
    <dbReference type="NCBI Taxonomy" id="1280376"/>
    <lineage>
        <taxon>Bacteria</taxon>
        <taxon>Bacillati</taxon>
        <taxon>Actinomycetota</taxon>
        <taxon>Actinomycetes</taxon>
        <taxon>Micrococcales</taxon>
        <taxon>Brevibacteriaceae</taxon>
        <taxon>Spelaeicoccus</taxon>
    </lineage>
</organism>
<sequence>MSHDEATDDLITSVDGGVLQVTFNRPKQRNAMTWQMYQGLYDACERADQDESIRVMVLRGAGGDAFVAGTDIGQFREFTGEDGVEYEGRISRILGRLFAVNIPVVAVIDGFCIGGGLGIAAAADIRICRESARFGVPIARTLGNCLSTSTLGALVRLIGQSLTTDLLLTARLMDAAEALRSGFVTAVADDLDAEAERLTGRLLGNAPLTMWATKESLRRLNAADSVDDDDIVSRIYGSNDFAGAVDAFLSKAKPEWHGR</sequence>
<dbReference type="PANTHER" id="PTHR11941:SF54">
    <property type="entry name" value="ENOYL-COA HYDRATASE, MITOCHONDRIAL"/>
    <property type="match status" value="1"/>
</dbReference>
<dbReference type="GO" id="GO:0003824">
    <property type="term" value="F:catalytic activity"/>
    <property type="evidence" value="ECO:0007669"/>
    <property type="project" value="UniProtKB-ARBA"/>
</dbReference>
<evidence type="ECO:0000313" key="2">
    <source>
        <dbReference type="Proteomes" id="UP000539111"/>
    </source>
</evidence>
<proteinExistence type="predicted"/>
<dbReference type="InterPro" id="IPR029045">
    <property type="entry name" value="ClpP/crotonase-like_dom_sf"/>
</dbReference>
<dbReference type="NCBIfam" id="NF004796">
    <property type="entry name" value="PRK06144.1"/>
    <property type="match status" value="1"/>
</dbReference>
<evidence type="ECO:0000313" key="1">
    <source>
        <dbReference type="EMBL" id="NYI67152.1"/>
    </source>
</evidence>
<dbReference type="EMBL" id="JACBZP010000001">
    <property type="protein sequence ID" value="NYI67152.1"/>
    <property type="molecule type" value="Genomic_DNA"/>
</dbReference>
<name>A0A7Z0D1X4_9MICO</name>
<comment type="caution">
    <text evidence="1">The sequence shown here is derived from an EMBL/GenBank/DDBJ whole genome shotgun (WGS) entry which is preliminary data.</text>
</comment>
<dbReference type="SUPFAM" id="SSF52096">
    <property type="entry name" value="ClpP/crotonase"/>
    <property type="match status" value="1"/>
</dbReference>
<dbReference type="AlphaFoldDB" id="A0A7Z0D1X4"/>
<dbReference type="Pfam" id="PF00378">
    <property type="entry name" value="ECH_1"/>
    <property type="match status" value="1"/>
</dbReference>